<feature type="transmembrane region" description="Helical" evidence="6">
    <location>
        <begin position="279"/>
        <end position="299"/>
    </location>
</feature>
<proteinExistence type="predicted"/>
<organism evidence="8 9">
    <name type="scientific">Delftia lacustris</name>
    <dbReference type="NCBI Taxonomy" id="558537"/>
    <lineage>
        <taxon>Bacteria</taxon>
        <taxon>Pseudomonadati</taxon>
        <taxon>Pseudomonadota</taxon>
        <taxon>Betaproteobacteria</taxon>
        <taxon>Burkholderiales</taxon>
        <taxon>Comamonadaceae</taxon>
        <taxon>Delftia</taxon>
    </lineage>
</organism>
<feature type="transmembrane region" description="Helical" evidence="6">
    <location>
        <begin position="164"/>
        <end position="181"/>
    </location>
</feature>
<dbReference type="InterPro" id="IPR006153">
    <property type="entry name" value="Cation/H_exchanger_TM"/>
</dbReference>
<evidence type="ECO:0000256" key="6">
    <source>
        <dbReference type="SAM" id="Phobius"/>
    </source>
</evidence>
<protein>
    <submittedName>
        <fullName evidence="8">Transporter, CPA2 family</fullName>
    </submittedName>
</protein>
<accession>A0A1H3UIS4</accession>
<feature type="transmembrane region" description="Helical" evidence="6">
    <location>
        <begin position="375"/>
        <end position="396"/>
    </location>
</feature>
<evidence type="ECO:0000313" key="8">
    <source>
        <dbReference type="EMBL" id="SDZ61735.1"/>
    </source>
</evidence>
<feature type="transmembrane region" description="Helical" evidence="6">
    <location>
        <begin position="69"/>
        <end position="90"/>
    </location>
</feature>
<feature type="transmembrane region" description="Helical" evidence="6">
    <location>
        <begin position="193"/>
        <end position="222"/>
    </location>
</feature>
<dbReference type="Gene3D" id="1.20.1530.20">
    <property type="match status" value="1"/>
</dbReference>
<gene>
    <name evidence="8" type="ORF">SAMN05421547_14522</name>
</gene>
<comment type="subcellular location">
    <subcellularLocation>
        <location evidence="1">Membrane</location>
        <topology evidence="1">Multi-pass membrane protein</topology>
    </subcellularLocation>
</comment>
<dbReference type="Pfam" id="PF00999">
    <property type="entry name" value="Na_H_Exchanger"/>
    <property type="match status" value="1"/>
</dbReference>
<dbReference type="EMBL" id="FNPE01000045">
    <property type="protein sequence ID" value="SDZ61735.1"/>
    <property type="molecule type" value="Genomic_DNA"/>
</dbReference>
<dbReference type="RefSeq" id="WP_016450606.1">
    <property type="nucleotide sequence ID" value="NZ_AP025556.1"/>
</dbReference>
<keyword evidence="3 6" id="KW-1133">Transmembrane helix</keyword>
<dbReference type="InterPro" id="IPR038770">
    <property type="entry name" value="Na+/solute_symporter_sf"/>
</dbReference>
<feature type="region of interest" description="Disordered" evidence="5">
    <location>
        <begin position="401"/>
        <end position="420"/>
    </location>
</feature>
<evidence type="ECO:0000256" key="1">
    <source>
        <dbReference type="ARBA" id="ARBA00004141"/>
    </source>
</evidence>
<dbReference type="GeneID" id="94695537"/>
<evidence type="ECO:0000259" key="7">
    <source>
        <dbReference type="Pfam" id="PF00999"/>
    </source>
</evidence>
<name>A0A1H3UIS4_9BURK</name>
<dbReference type="Proteomes" id="UP000183417">
    <property type="component" value="Unassembled WGS sequence"/>
</dbReference>
<feature type="transmembrane region" description="Helical" evidence="6">
    <location>
        <begin position="102"/>
        <end position="125"/>
    </location>
</feature>
<dbReference type="GO" id="GO:1902600">
    <property type="term" value="P:proton transmembrane transport"/>
    <property type="evidence" value="ECO:0007669"/>
    <property type="project" value="InterPro"/>
</dbReference>
<feature type="transmembrane region" description="Helical" evidence="6">
    <location>
        <begin position="306"/>
        <end position="328"/>
    </location>
</feature>
<feature type="transmembrane region" description="Helical" evidence="6">
    <location>
        <begin position="340"/>
        <end position="363"/>
    </location>
</feature>
<reference evidence="8 9" key="1">
    <citation type="submission" date="2016-10" db="EMBL/GenBank/DDBJ databases">
        <authorList>
            <person name="de Groot N.N."/>
        </authorList>
    </citation>
    <scope>NUCLEOTIDE SEQUENCE [LARGE SCALE GENOMIC DNA]</scope>
    <source>
        <strain evidence="8 9">LMG 24775</strain>
    </source>
</reference>
<evidence type="ECO:0000256" key="5">
    <source>
        <dbReference type="SAM" id="MobiDB-lite"/>
    </source>
</evidence>
<evidence type="ECO:0000256" key="3">
    <source>
        <dbReference type="ARBA" id="ARBA00022989"/>
    </source>
</evidence>
<feature type="transmembrane region" description="Helical" evidence="6">
    <location>
        <begin position="20"/>
        <end position="37"/>
    </location>
</feature>
<dbReference type="GO" id="GO:0015297">
    <property type="term" value="F:antiporter activity"/>
    <property type="evidence" value="ECO:0007669"/>
    <property type="project" value="InterPro"/>
</dbReference>
<evidence type="ECO:0000256" key="4">
    <source>
        <dbReference type="ARBA" id="ARBA00023136"/>
    </source>
</evidence>
<evidence type="ECO:0000256" key="2">
    <source>
        <dbReference type="ARBA" id="ARBA00022692"/>
    </source>
</evidence>
<keyword evidence="2 6" id="KW-0812">Transmembrane</keyword>
<keyword evidence="4 6" id="KW-0472">Membrane</keyword>
<dbReference type="AlphaFoldDB" id="A0A1H3UIS4"/>
<sequence length="420" mass="43541">MNDMLSFWEPWLRPSAGLATVQWSLLLAVATMVGYACQRHAALPKVVGYSLVGGIAGLIGFGANTTWPLQGTGLFLLELGVAIVLFECGGRITLRWFRHNPMVLVQSVAESALTYVLVSLVLGWLGMAPEVAGPLALVAMAASPLVLTRVVADMRAAGAVTDRGLVLSTLSTLYALALGSAKAGMLTQPKAGFVASIMPVLVVLGVSVAVALVLAVLMRLALRFMSPASENTSILFLTLISASVPLTSYLGGSAPLAALLGGILLKQFNPRPWAWPRQLGTAASLLTMLMFVLVSTVAAQADWSAPVAGVVGAVILARLVAKTLGVAVGNVGTGANWRQAFWVGCAMAPMSSVALLIASQFVAAAPELGAQIAGVALPTILVMEVLGAALATVAIYRSGESSRPWKPLSRSNTAGDERES</sequence>
<feature type="transmembrane region" description="Helical" evidence="6">
    <location>
        <begin position="46"/>
        <end position="63"/>
    </location>
</feature>
<evidence type="ECO:0000313" key="9">
    <source>
        <dbReference type="Proteomes" id="UP000183417"/>
    </source>
</evidence>
<dbReference type="GO" id="GO:0016020">
    <property type="term" value="C:membrane"/>
    <property type="evidence" value="ECO:0007669"/>
    <property type="project" value="UniProtKB-SubCell"/>
</dbReference>
<feature type="transmembrane region" description="Helical" evidence="6">
    <location>
        <begin position="131"/>
        <end position="152"/>
    </location>
</feature>
<feature type="domain" description="Cation/H+ exchanger transmembrane" evidence="7">
    <location>
        <begin position="29"/>
        <end position="382"/>
    </location>
</feature>